<dbReference type="EMBL" id="CP092109">
    <property type="protein sequence ID" value="UWZ80138.1"/>
    <property type="molecule type" value="Genomic_DNA"/>
</dbReference>
<keyword evidence="2" id="KW-1185">Reference proteome</keyword>
<accession>A0ABY5ZNB9</accession>
<reference evidence="1" key="1">
    <citation type="journal article" date="2022" name="Environ. Microbiol.">
        <title>Geoalkalibacter halelectricus SAP #1 sp. nov. possessing extracellular electron transfer and mineral#reducing capabilities from a haloalkaline environment.</title>
        <authorList>
            <person name="Yadav S."/>
            <person name="Singh R."/>
            <person name="Sundharam S.S."/>
            <person name="Chaudhary S."/>
            <person name="Krishnamurthi S."/>
            <person name="Patil S.A."/>
        </authorList>
    </citation>
    <scope>NUCLEOTIDE SEQUENCE</scope>
    <source>
        <strain evidence="1">SAP-1</strain>
    </source>
</reference>
<organism evidence="1 2">
    <name type="scientific">Geoalkalibacter halelectricus</name>
    <dbReference type="NCBI Taxonomy" id="2847045"/>
    <lineage>
        <taxon>Bacteria</taxon>
        <taxon>Pseudomonadati</taxon>
        <taxon>Thermodesulfobacteriota</taxon>
        <taxon>Desulfuromonadia</taxon>
        <taxon>Desulfuromonadales</taxon>
        <taxon>Geoalkalibacteraceae</taxon>
        <taxon>Geoalkalibacter</taxon>
    </lineage>
</organism>
<evidence type="ECO:0000313" key="2">
    <source>
        <dbReference type="Proteomes" id="UP001060414"/>
    </source>
</evidence>
<gene>
    <name evidence="1" type="ORF">L9S41_01785</name>
</gene>
<dbReference type="Proteomes" id="UP001060414">
    <property type="component" value="Chromosome"/>
</dbReference>
<name>A0ABY5ZNB9_9BACT</name>
<evidence type="ECO:0000313" key="1">
    <source>
        <dbReference type="EMBL" id="UWZ80138.1"/>
    </source>
</evidence>
<protein>
    <submittedName>
        <fullName evidence="1">Uncharacterized protein</fullName>
    </submittedName>
</protein>
<sequence length="167" mass="18061">MTFEMTVATGRYSGGVAPPTRGASRAARYVAAEAEKGREHLQSAMAFGLFGQKVFEDLCLIFTECKEPGWDGYHAEPVSEAAFHSTAQFLRALPLGMPVPTIGAEADGQLTLEWYRSPRRTLSVSVSADGELHYAALIGASKAYGTEPFFGEIPEVIMNLIVRIMAA</sequence>
<proteinExistence type="predicted"/>
<dbReference type="RefSeq" id="WP_260748495.1">
    <property type="nucleotide sequence ID" value="NZ_CP092109.1"/>
</dbReference>